<proteinExistence type="predicted"/>
<reference evidence="1" key="1">
    <citation type="journal article" date="2013" name="J. Plant Res.">
        <title>Effect of fungi and light on seed germination of three Opuntia species from semiarid lands of central Mexico.</title>
        <authorList>
            <person name="Delgado-Sanchez P."/>
            <person name="Jimenez-Bremont J.F."/>
            <person name="Guerrero-Gonzalez Mde L."/>
            <person name="Flores J."/>
        </authorList>
    </citation>
    <scope>NUCLEOTIDE SEQUENCE</scope>
    <source>
        <tissue evidence="1">Cladode</tissue>
    </source>
</reference>
<name>A0A7C9ERH1_OPUST</name>
<dbReference type="EMBL" id="GISG01256534">
    <property type="protein sequence ID" value="MBA4672802.1"/>
    <property type="molecule type" value="Transcribed_RNA"/>
</dbReference>
<sequence length="135" mass="15318">MPVRRRKKPPDPLNFSLQSFCCKPHDYTSDLHLPLHVFFPQPLDLGLRCVLLSESGRPIGRSTVKVPADFGDFGDYLFVRSWKTTNSIPKSRSGSLSCCPVWLASPNPTFRVPCLRPQVRVGFWEGHRGHSPIHH</sequence>
<accession>A0A7C9ERH1</accession>
<dbReference type="EMBL" id="GISG01256538">
    <property type="protein sequence ID" value="MBA4672806.1"/>
    <property type="molecule type" value="Transcribed_RNA"/>
</dbReference>
<dbReference type="AlphaFoldDB" id="A0A7C9ERH1"/>
<reference evidence="1" key="2">
    <citation type="submission" date="2020-07" db="EMBL/GenBank/DDBJ databases">
        <authorList>
            <person name="Vera ALvarez R."/>
            <person name="Arias-Moreno D.M."/>
            <person name="Jimenez-Jacinto V."/>
            <person name="Jimenez-Bremont J.F."/>
            <person name="Swaminathan K."/>
            <person name="Moose S.P."/>
            <person name="Guerrero-Gonzalez M.L."/>
            <person name="Marino-Ramirez L."/>
            <person name="Landsman D."/>
            <person name="Rodriguez-Kessler M."/>
            <person name="Delgado-Sanchez P."/>
        </authorList>
    </citation>
    <scope>NUCLEOTIDE SEQUENCE</scope>
    <source>
        <tissue evidence="1">Cladode</tissue>
    </source>
</reference>
<protein>
    <submittedName>
        <fullName evidence="1">Uncharacterized protein</fullName>
    </submittedName>
</protein>
<evidence type="ECO:0000313" key="1">
    <source>
        <dbReference type="EMBL" id="MBA4672806.1"/>
    </source>
</evidence>
<organism evidence="1">
    <name type="scientific">Opuntia streptacantha</name>
    <name type="common">Prickly pear cactus</name>
    <name type="synonym">Opuntia cardona</name>
    <dbReference type="NCBI Taxonomy" id="393608"/>
    <lineage>
        <taxon>Eukaryota</taxon>
        <taxon>Viridiplantae</taxon>
        <taxon>Streptophyta</taxon>
        <taxon>Embryophyta</taxon>
        <taxon>Tracheophyta</taxon>
        <taxon>Spermatophyta</taxon>
        <taxon>Magnoliopsida</taxon>
        <taxon>eudicotyledons</taxon>
        <taxon>Gunneridae</taxon>
        <taxon>Pentapetalae</taxon>
        <taxon>Caryophyllales</taxon>
        <taxon>Cactineae</taxon>
        <taxon>Cactaceae</taxon>
        <taxon>Opuntioideae</taxon>
        <taxon>Opuntia</taxon>
    </lineage>
</organism>